<feature type="signal peptide" evidence="1">
    <location>
        <begin position="1"/>
        <end position="21"/>
    </location>
</feature>
<dbReference type="PANTHER" id="PTHR34386">
    <property type="entry name" value="GLUTAREDOXIN"/>
    <property type="match status" value="1"/>
</dbReference>
<keyword evidence="4" id="KW-1185">Reference proteome</keyword>
<organism evidence="3 4">
    <name type="scientific">Tenacibaculum maritimum NCIMB 2154</name>
    <dbReference type="NCBI Taxonomy" id="1349785"/>
    <lineage>
        <taxon>Bacteria</taxon>
        <taxon>Pseudomonadati</taxon>
        <taxon>Bacteroidota</taxon>
        <taxon>Flavobacteriia</taxon>
        <taxon>Flavobacteriales</taxon>
        <taxon>Flavobacteriaceae</taxon>
        <taxon>Tenacibaculum</taxon>
    </lineage>
</organism>
<dbReference type="STRING" id="1349785.GCA_000509405_01156"/>
<dbReference type="OrthoDB" id="526867at2"/>
<sequence length="236" mass="27078">MKNLLTFTFALFFLAAIQAQTETFDTLLKTNVTNSGNVNYKGIKKEEAKLDNYLAYLAKTTPDKSWSKNKTKAFWINAYNAYTIKLIIDNYPIKSILKIKKKGKDAWNIPFAKVGGKNYTLNHIEHEILRKEFSDPRIHVGVNCASISCPKLGNFAYTESNINTKLEALMKTFINDTSRNKISENKLQLSKIFEWFKGDFTKTGSLVAYLNKYANTKIASKPKIRFLEYNWNLNGK</sequence>
<dbReference type="AlphaFoldDB" id="A0A2H1ECW7"/>
<dbReference type="GO" id="GO:0045454">
    <property type="term" value="P:cell redox homeostasis"/>
    <property type="evidence" value="ECO:0007669"/>
    <property type="project" value="TreeGrafter"/>
</dbReference>
<accession>A0A2H1ECW7</accession>
<name>A0A2H1ECW7_9FLAO</name>
<dbReference type="EMBL" id="LT634361">
    <property type="protein sequence ID" value="SFZ84742.1"/>
    <property type="molecule type" value="Genomic_DNA"/>
</dbReference>
<evidence type="ECO:0000313" key="4">
    <source>
        <dbReference type="Proteomes" id="UP000231564"/>
    </source>
</evidence>
<dbReference type="RefSeq" id="WP_100211813.1">
    <property type="nucleotide sequence ID" value="NZ_CP138495.1"/>
</dbReference>
<protein>
    <recommendedName>
        <fullName evidence="2">DUF547 domain-containing protein</fullName>
    </recommendedName>
</protein>
<evidence type="ECO:0000313" key="3">
    <source>
        <dbReference type="EMBL" id="SFZ84742.1"/>
    </source>
</evidence>
<proteinExistence type="predicted"/>
<dbReference type="Proteomes" id="UP000231564">
    <property type="component" value="Chromosome MARIT"/>
</dbReference>
<evidence type="ECO:0000259" key="2">
    <source>
        <dbReference type="Pfam" id="PF04784"/>
    </source>
</evidence>
<feature type="domain" description="DUF547" evidence="2">
    <location>
        <begin position="65"/>
        <end position="174"/>
    </location>
</feature>
<keyword evidence="1" id="KW-0732">Signal</keyword>
<gene>
    <name evidence="3" type="ORF">MARIT_2888</name>
</gene>
<dbReference type="GO" id="GO:0009055">
    <property type="term" value="F:electron transfer activity"/>
    <property type="evidence" value="ECO:0007669"/>
    <property type="project" value="TreeGrafter"/>
</dbReference>
<dbReference type="GeneID" id="47724336"/>
<feature type="chain" id="PRO_5013755999" description="DUF547 domain-containing protein" evidence="1">
    <location>
        <begin position="22"/>
        <end position="236"/>
    </location>
</feature>
<dbReference type="InterPro" id="IPR006869">
    <property type="entry name" value="DUF547"/>
</dbReference>
<evidence type="ECO:0000256" key="1">
    <source>
        <dbReference type="SAM" id="SignalP"/>
    </source>
</evidence>
<dbReference type="PANTHER" id="PTHR34386:SF1">
    <property type="entry name" value="GLUTAREDOXIN-LIKE PROTEIN NRDH"/>
    <property type="match status" value="1"/>
</dbReference>
<dbReference type="Pfam" id="PF04784">
    <property type="entry name" value="DUF547"/>
    <property type="match status" value="1"/>
</dbReference>
<reference evidence="3 4" key="1">
    <citation type="submission" date="2016-11" db="EMBL/GenBank/DDBJ databases">
        <authorList>
            <person name="Jaros S."/>
            <person name="Januszkiewicz K."/>
            <person name="Wedrychowicz H."/>
        </authorList>
    </citation>
    <scope>NUCLEOTIDE SEQUENCE [LARGE SCALE GENOMIC DNA]</scope>
    <source>
        <strain evidence="3">NCIMB 2154T</strain>
    </source>
</reference>
<dbReference type="InterPro" id="IPR051548">
    <property type="entry name" value="Grx-like_ET"/>
</dbReference>
<dbReference type="KEGG" id="tmar:MARIT_2888"/>